<dbReference type="EMBL" id="AYRZ02000001">
    <property type="protein sequence ID" value="PHT93708.1"/>
    <property type="molecule type" value="Genomic_DNA"/>
</dbReference>
<dbReference type="InterPro" id="IPR044824">
    <property type="entry name" value="MAIN-like"/>
</dbReference>
<dbReference type="InterPro" id="IPR016117">
    <property type="entry name" value="ArgJ-like_dom_sf"/>
</dbReference>
<reference evidence="2 3" key="1">
    <citation type="journal article" date="2014" name="Nat. Genet.">
        <title>Genome sequence of the hot pepper provides insights into the evolution of pungency in Capsicum species.</title>
        <authorList>
            <person name="Kim S."/>
            <person name="Park M."/>
            <person name="Yeom S.I."/>
            <person name="Kim Y.M."/>
            <person name="Lee J.M."/>
            <person name="Lee H.A."/>
            <person name="Seo E."/>
            <person name="Choi J."/>
            <person name="Cheong K."/>
            <person name="Kim K.T."/>
            <person name="Jung K."/>
            <person name="Lee G.W."/>
            <person name="Oh S.K."/>
            <person name="Bae C."/>
            <person name="Kim S.B."/>
            <person name="Lee H.Y."/>
            <person name="Kim S.Y."/>
            <person name="Kim M.S."/>
            <person name="Kang B.C."/>
            <person name="Jo Y.D."/>
            <person name="Yang H.B."/>
            <person name="Jeong H.J."/>
            <person name="Kang W.H."/>
            <person name="Kwon J.K."/>
            <person name="Shin C."/>
            <person name="Lim J.Y."/>
            <person name="Park J.H."/>
            <person name="Huh J.H."/>
            <person name="Kim J.S."/>
            <person name="Kim B.D."/>
            <person name="Cohen O."/>
            <person name="Paran I."/>
            <person name="Suh M.C."/>
            <person name="Lee S.B."/>
            <person name="Kim Y.K."/>
            <person name="Shin Y."/>
            <person name="Noh S.J."/>
            <person name="Park J."/>
            <person name="Seo Y.S."/>
            <person name="Kwon S.Y."/>
            <person name="Kim H.A."/>
            <person name="Park J.M."/>
            <person name="Kim H.J."/>
            <person name="Choi S.B."/>
            <person name="Bosland P.W."/>
            <person name="Reeves G."/>
            <person name="Jo S.H."/>
            <person name="Lee B.W."/>
            <person name="Cho H.T."/>
            <person name="Choi H.S."/>
            <person name="Lee M.S."/>
            <person name="Yu Y."/>
            <person name="Do Choi Y."/>
            <person name="Park B.S."/>
            <person name="van Deynze A."/>
            <person name="Ashrafi H."/>
            <person name="Hill T."/>
            <person name="Kim W.T."/>
            <person name="Pai H.S."/>
            <person name="Ahn H.K."/>
            <person name="Yeam I."/>
            <person name="Giovannoni J.J."/>
            <person name="Rose J.K."/>
            <person name="Sorensen I."/>
            <person name="Lee S.J."/>
            <person name="Kim R.W."/>
            <person name="Choi I.Y."/>
            <person name="Choi B.S."/>
            <person name="Lim J.S."/>
            <person name="Lee Y.H."/>
            <person name="Choi D."/>
        </authorList>
    </citation>
    <scope>NUCLEOTIDE SEQUENCE [LARGE SCALE GENOMIC DNA]</scope>
    <source>
        <strain evidence="3">cv. CM334</strain>
    </source>
</reference>
<comment type="caution">
    <text evidence="2">The sequence shown here is derived from an EMBL/GenBank/DDBJ whole genome shotgun (WGS) entry which is preliminary data.</text>
</comment>
<sequence>MAMIERWRPETHTFHLPLGEVTLTLQDVQVLFGLRVEENLVVFLNLIHRNSDWAMMLQVHTGFTPAPDNFTGTSYLNIGVLIEYIWQQIWTWERVLPFQPSSVGEIDEDEPLMSYGRKWMRDKMLKRDTEVHHALVPMSDQLDCLTSEQFMWTPYCDILHTLPPCCISGQVMRRMRVPMLCLKFIEWHPADRVMRQFNLLQHIPEAPLWQANHAKCDDQSPVNQGGCGRGRGRGRGYGVFIHEGVGDVSLLLVPEPEAEAAADDDPVGHHDQVHSPPFHPSPFMPGCSSLPESHNFLSYIAPAWVDEPNPQSYCDMPSRDLICTLRLSFDSTKFGDMAILDLAAFVVQDTFHGPMNVTEETQAWLNVFVKVNPFLEELRLKRMDVSDESLEFLEKSFHGFKVGEYEFGYILADILKESNVNSDGMHFDTGARTTFTFVRVDGDDNEVEAPKIAHSVASSLLVKADVYGRDSNWG</sequence>
<dbReference type="InterPro" id="IPR042195">
    <property type="entry name" value="ArgJ_beta_C"/>
</dbReference>
<dbReference type="SUPFAM" id="SSF56266">
    <property type="entry name" value="DmpA/ArgJ-like"/>
    <property type="match status" value="1"/>
</dbReference>
<feature type="domain" description="Aminotransferase-like plant mobile" evidence="1">
    <location>
        <begin position="1"/>
        <end position="50"/>
    </location>
</feature>
<dbReference type="InterPro" id="IPR019557">
    <property type="entry name" value="AminoTfrase-like_pln_mobile"/>
</dbReference>
<dbReference type="PANTHER" id="PTHR46033:SF8">
    <property type="entry name" value="PROTEIN MAINTENANCE OF MERISTEMS-LIKE"/>
    <property type="match status" value="1"/>
</dbReference>
<gene>
    <name evidence="2" type="ORF">T459_01590</name>
</gene>
<accession>A0A2G3AHP4</accession>
<feature type="domain" description="Aminotransferase-like plant mobile" evidence="1">
    <location>
        <begin position="88"/>
        <end position="207"/>
    </location>
</feature>
<dbReference type="Pfam" id="PF10536">
    <property type="entry name" value="PMD"/>
    <property type="match status" value="2"/>
</dbReference>
<dbReference type="GO" id="GO:0010073">
    <property type="term" value="P:meristem maintenance"/>
    <property type="evidence" value="ECO:0007669"/>
    <property type="project" value="InterPro"/>
</dbReference>
<dbReference type="Gramene" id="PHT93708">
    <property type="protein sequence ID" value="PHT93708"/>
    <property type="gene ID" value="T459_01590"/>
</dbReference>
<dbReference type="PANTHER" id="PTHR46033">
    <property type="entry name" value="PROTEIN MAIN-LIKE 2"/>
    <property type="match status" value="1"/>
</dbReference>
<proteinExistence type="predicted"/>
<dbReference type="AlphaFoldDB" id="A0A2G3AHP4"/>
<evidence type="ECO:0000313" key="3">
    <source>
        <dbReference type="Proteomes" id="UP000222542"/>
    </source>
</evidence>
<evidence type="ECO:0000313" key="2">
    <source>
        <dbReference type="EMBL" id="PHT93708.1"/>
    </source>
</evidence>
<protein>
    <recommendedName>
        <fullName evidence="1">Aminotransferase-like plant mobile domain-containing protein</fullName>
    </recommendedName>
</protein>
<name>A0A2G3AHP4_CAPAN</name>
<evidence type="ECO:0000259" key="1">
    <source>
        <dbReference type="Pfam" id="PF10536"/>
    </source>
</evidence>
<organism evidence="2 3">
    <name type="scientific">Capsicum annuum</name>
    <name type="common">Capsicum pepper</name>
    <dbReference type="NCBI Taxonomy" id="4072"/>
    <lineage>
        <taxon>Eukaryota</taxon>
        <taxon>Viridiplantae</taxon>
        <taxon>Streptophyta</taxon>
        <taxon>Embryophyta</taxon>
        <taxon>Tracheophyta</taxon>
        <taxon>Spermatophyta</taxon>
        <taxon>Magnoliopsida</taxon>
        <taxon>eudicotyledons</taxon>
        <taxon>Gunneridae</taxon>
        <taxon>Pentapetalae</taxon>
        <taxon>asterids</taxon>
        <taxon>lamiids</taxon>
        <taxon>Solanales</taxon>
        <taxon>Solanaceae</taxon>
        <taxon>Solanoideae</taxon>
        <taxon>Capsiceae</taxon>
        <taxon>Capsicum</taxon>
    </lineage>
</organism>
<reference evidence="2 3" key="2">
    <citation type="journal article" date="2017" name="Genome Biol.">
        <title>New reference genome sequences of hot pepper reveal the massive evolution of plant disease-resistance genes by retroduplication.</title>
        <authorList>
            <person name="Kim S."/>
            <person name="Park J."/>
            <person name="Yeom S.I."/>
            <person name="Kim Y.M."/>
            <person name="Seo E."/>
            <person name="Kim K.T."/>
            <person name="Kim M.S."/>
            <person name="Lee J.M."/>
            <person name="Cheong K."/>
            <person name="Shin H.S."/>
            <person name="Kim S.B."/>
            <person name="Han K."/>
            <person name="Lee J."/>
            <person name="Park M."/>
            <person name="Lee H.A."/>
            <person name="Lee H.Y."/>
            <person name="Lee Y."/>
            <person name="Oh S."/>
            <person name="Lee J.H."/>
            <person name="Choi E."/>
            <person name="Choi E."/>
            <person name="Lee S.E."/>
            <person name="Jeon J."/>
            <person name="Kim H."/>
            <person name="Choi G."/>
            <person name="Song H."/>
            <person name="Lee J."/>
            <person name="Lee S.C."/>
            <person name="Kwon J.K."/>
            <person name="Lee H.Y."/>
            <person name="Koo N."/>
            <person name="Hong Y."/>
            <person name="Kim R.W."/>
            <person name="Kang W.H."/>
            <person name="Huh J.H."/>
            <person name="Kang B.C."/>
            <person name="Yang T.J."/>
            <person name="Lee Y.H."/>
            <person name="Bennetzen J.L."/>
            <person name="Choi D."/>
        </authorList>
    </citation>
    <scope>NUCLEOTIDE SEQUENCE [LARGE SCALE GENOMIC DNA]</scope>
    <source>
        <strain evidence="3">cv. CM334</strain>
    </source>
</reference>
<keyword evidence="3" id="KW-1185">Reference proteome</keyword>
<dbReference type="Gene3D" id="3.10.20.340">
    <property type="entry name" value="ArgJ beta chain, C-terminal domain"/>
    <property type="match status" value="1"/>
</dbReference>
<dbReference type="Proteomes" id="UP000222542">
    <property type="component" value="Unassembled WGS sequence"/>
</dbReference>